<organism evidence="2 3">
    <name type="scientific">Echinicola strongylocentroti</name>
    <dbReference type="NCBI Taxonomy" id="1795355"/>
    <lineage>
        <taxon>Bacteria</taxon>
        <taxon>Pseudomonadati</taxon>
        <taxon>Bacteroidota</taxon>
        <taxon>Cytophagia</taxon>
        <taxon>Cytophagales</taxon>
        <taxon>Cyclobacteriaceae</taxon>
        <taxon>Echinicola</taxon>
    </lineage>
</organism>
<protein>
    <recommendedName>
        <fullName evidence="4">DUF4382 domain-containing protein</fullName>
    </recommendedName>
</protein>
<dbReference type="RefSeq" id="WP_112784598.1">
    <property type="nucleotide sequence ID" value="NZ_CP030041.1"/>
</dbReference>
<name>A0A2Z4IJB7_9BACT</name>
<evidence type="ECO:0000313" key="3">
    <source>
        <dbReference type="Proteomes" id="UP000248688"/>
    </source>
</evidence>
<evidence type="ECO:0000256" key="1">
    <source>
        <dbReference type="SAM" id="SignalP"/>
    </source>
</evidence>
<dbReference type="KEGG" id="est:DN752_14425"/>
<feature type="chain" id="PRO_5016251249" description="DUF4382 domain-containing protein" evidence="1">
    <location>
        <begin position="21"/>
        <end position="244"/>
    </location>
</feature>
<gene>
    <name evidence="2" type="ORF">DN752_14425</name>
</gene>
<evidence type="ECO:0000313" key="2">
    <source>
        <dbReference type="EMBL" id="AWW31221.1"/>
    </source>
</evidence>
<dbReference type="AlphaFoldDB" id="A0A2Z4IJB7"/>
<evidence type="ECO:0008006" key="4">
    <source>
        <dbReference type="Google" id="ProtNLM"/>
    </source>
</evidence>
<accession>A0A2Z4IJB7</accession>
<keyword evidence="3" id="KW-1185">Reference proteome</keyword>
<keyword evidence="1" id="KW-0732">Signal</keyword>
<dbReference type="OrthoDB" id="823121at2"/>
<dbReference type="EMBL" id="CP030041">
    <property type="protein sequence ID" value="AWW31221.1"/>
    <property type="molecule type" value="Genomic_DNA"/>
</dbReference>
<dbReference type="Proteomes" id="UP000248688">
    <property type="component" value="Chromosome"/>
</dbReference>
<sequence length="244" mass="26966">MYRKTTFRNLLLAFSTSALLASCSQTEESQEIQESEVTLSAKVSTNIPSEGDDGSLVFRNVTVTDVNISVKDVKMILKIADSKTLPITLITPNKGPKFIVPMVKDEHILLSRMGSFLAPNGVYTNMSFDLTKADHLPETDPMYGKSVLIKADWKGIPSMMYLDIEENIDIKFNPGTEVNGTQELVLELYMDKLLMGIDPGLVQDGNGDGMIIVGPNNEDGNEAVYDMIEAHLEEALRLKNGEFK</sequence>
<dbReference type="PROSITE" id="PS51257">
    <property type="entry name" value="PROKAR_LIPOPROTEIN"/>
    <property type="match status" value="1"/>
</dbReference>
<feature type="signal peptide" evidence="1">
    <location>
        <begin position="1"/>
        <end position="20"/>
    </location>
</feature>
<proteinExistence type="predicted"/>
<reference evidence="2 3" key="1">
    <citation type="submission" date="2018-06" db="EMBL/GenBank/DDBJ databases">
        <title>Echinicola strongylocentroti sp. nov., isolated from a sea urchin Strongylocentrotus intermedius.</title>
        <authorList>
            <person name="Bae S.S."/>
        </authorList>
    </citation>
    <scope>NUCLEOTIDE SEQUENCE [LARGE SCALE GENOMIC DNA]</scope>
    <source>
        <strain evidence="2 3">MEBiC08714</strain>
    </source>
</reference>